<reference evidence="1" key="1">
    <citation type="submission" date="2013-08" db="EMBL/GenBank/DDBJ databases">
        <authorList>
            <person name="Mendez C."/>
            <person name="Richter M."/>
            <person name="Ferrer M."/>
            <person name="Sanchez J."/>
        </authorList>
    </citation>
    <scope>NUCLEOTIDE SEQUENCE</scope>
</reference>
<evidence type="ECO:0000313" key="1">
    <source>
        <dbReference type="EMBL" id="EQD38147.1"/>
    </source>
</evidence>
<organism evidence="1">
    <name type="scientific">mine drainage metagenome</name>
    <dbReference type="NCBI Taxonomy" id="410659"/>
    <lineage>
        <taxon>unclassified sequences</taxon>
        <taxon>metagenomes</taxon>
        <taxon>ecological metagenomes</taxon>
    </lineage>
</organism>
<proteinExistence type="predicted"/>
<dbReference type="Pfam" id="PF21863">
    <property type="entry name" value="HTH_67"/>
    <property type="match status" value="1"/>
</dbReference>
<feature type="non-terminal residue" evidence="1">
    <location>
        <position position="55"/>
    </location>
</feature>
<reference evidence="1" key="2">
    <citation type="journal article" date="2014" name="ISME J.">
        <title>Microbial stratification in low pH oxic and suboxic macroscopic growths along an acid mine drainage.</title>
        <authorList>
            <person name="Mendez-Garcia C."/>
            <person name="Mesa V."/>
            <person name="Sprenger R.R."/>
            <person name="Richter M."/>
            <person name="Diez M.S."/>
            <person name="Solano J."/>
            <person name="Bargiela R."/>
            <person name="Golyshina O.V."/>
            <person name="Manteca A."/>
            <person name="Ramos J.L."/>
            <person name="Gallego J.R."/>
            <person name="Llorente I."/>
            <person name="Martins Dos Santos V.A."/>
            <person name="Jensen O.N."/>
            <person name="Pelaez A.I."/>
            <person name="Sanchez J."/>
            <person name="Ferrer M."/>
        </authorList>
    </citation>
    <scope>NUCLEOTIDE SEQUENCE</scope>
</reference>
<dbReference type="InterPro" id="IPR054058">
    <property type="entry name" value="HTH_67"/>
</dbReference>
<sequence>MVETELQRRREVEEHSSRVIWRLYEPIHSVVYFHPHASTSYREIGLKGGWMSYFA</sequence>
<dbReference type="EMBL" id="AUZZ01008371">
    <property type="protein sequence ID" value="EQD38147.1"/>
    <property type="molecule type" value="Genomic_DNA"/>
</dbReference>
<name>T0Z1R0_9ZZZZ</name>
<accession>T0Z1R0</accession>
<comment type="caution">
    <text evidence="1">The sequence shown here is derived from an EMBL/GenBank/DDBJ whole genome shotgun (WGS) entry which is preliminary data.</text>
</comment>
<dbReference type="AlphaFoldDB" id="T0Z1R0"/>
<gene>
    <name evidence="1" type="ORF">B2A_11592</name>
</gene>
<protein>
    <submittedName>
        <fullName evidence="1">Uncharacterized protein</fullName>
    </submittedName>
</protein>